<accession>A0A7J6I6C7</accession>
<dbReference type="InterPro" id="IPR033344">
    <property type="entry name" value="CURT1"/>
</dbReference>
<comment type="caution">
    <text evidence="5">The sequence shown here is derived from an EMBL/GenBank/DDBJ whole genome shotgun (WGS) entry which is preliminary data.</text>
</comment>
<organism evidence="5 7">
    <name type="scientific">Cannabis sativa</name>
    <name type="common">Hemp</name>
    <name type="synonym">Marijuana</name>
    <dbReference type="NCBI Taxonomy" id="3483"/>
    <lineage>
        <taxon>Eukaryota</taxon>
        <taxon>Viridiplantae</taxon>
        <taxon>Streptophyta</taxon>
        <taxon>Embryophyta</taxon>
        <taxon>Tracheophyta</taxon>
        <taxon>Spermatophyta</taxon>
        <taxon>Magnoliopsida</taxon>
        <taxon>eudicotyledons</taxon>
        <taxon>Gunneridae</taxon>
        <taxon>Pentapetalae</taxon>
        <taxon>rosids</taxon>
        <taxon>fabids</taxon>
        <taxon>Rosales</taxon>
        <taxon>Cannabaceae</taxon>
        <taxon>Cannabis</taxon>
    </lineage>
</organism>
<dbReference type="Pfam" id="PF14159">
    <property type="entry name" value="CAAD"/>
    <property type="match status" value="1"/>
</dbReference>
<dbReference type="EMBL" id="JAATIQ010000009">
    <property type="protein sequence ID" value="KAF4402210.1"/>
    <property type="molecule type" value="Genomic_DNA"/>
</dbReference>
<comment type="subcellular location">
    <subcellularLocation>
        <location evidence="1">Membrane</location>
        <topology evidence="1">Multi-pass membrane protein</topology>
    </subcellularLocation>
</comment>
<sequence length="206" mass="22963">MELCTAHSMLNTNLHNPRPLLFHNPNHLLHSKPSLRPPSFAPLTGALLPSRLLFVSKSFPRETSEEVSSGANQSFGEKRDDVISLEDKPSVERKVDDDDDEIASKVPEEQFSDGPTPIFEFLDNFNIESEDTSSVLLFGGSALLTLWLASAVVGAIDSIPVLPKLLEIIGLGYTVWFTSRYLIFKKRREELVAKIEELKEEVLGSK</sequence>
<evidence type="ECO:0000313" key="6">
    <source>
        <dbReference type="Proteomes" id="UP000525078"/>
    </source>
</evidence>
<dbReference type="PANTHER" id="PTHR33222">
    <property type="match status" value="1"/>
</dbReference>
<dbReference type="InterPro" id="IPR025564">
    <property type="entry name" value="CAAD_dom"/>
</dbReference>
<dbReference type="GO" id="GO:0009535">
    <property type="term" value="C:chloroplast thylakoid membrane"/>
    <property type="evidence" value="ECO:0007669"/>
    <property type="project" value="TreeGrafter"/>
</dbReference>
<reference evidence="6 7" key="1">
    <citation type="journal article" date="2020" name="bioRxiv">
        <title>Sequence and annotation of 42 cannabis genomes reveals extensive copy number variation in cannabinoid synthesis and pathogen resistance genes.</title>
        <authorList>
            <person name="Mckernan K.J."/>
            <person name="Helbert Y."/>
            <person name="Kane L.T."/>
            <person name="Ebling H."/>
            <person name="Zhang L."/>
            <person name="Liu B."/>
            <person name="Eaton Z."/>
            <person name="Mclaughlin S."/>
            <person name="Kingan S."/>
            <person name="Baybayan P."/>
            <person name="Concepcion G."/>
            <person name="Jordan M."/>
            <person name="Riva A."/>
            <person name="Barbazuk W."/>
            <person name="Harkins T."/>
        </authorList>
    </citation>
    <scope>NUCLEOTIDE SEQUENCE [LARGE SCALE GENOMIC DNA]</scope>
    <source>
        <strain evidence="6 7">cv. Jamaican Lion 4</strain>
        <strain evidence="5">Father</strain>
        <strain evidence="4">Mother</strain>
        <tissue evidence="5">Leaf</tissue>
    </source>
</reference>
<dbReference type="PANTHER" id="PTHR33222:SF2">
    <property type="entry name" value="PROTEIN CURVATURE THYLAKOID 1D, CHLOROPLASTIC"/>
    <property type="match status" value="1"/>
</dbReference>
<gene>
    <name evidence="4" type="ORF">F8388_004662</name>
    <name evidence="5" type="ORF">G4B88_017722</name>
</gene>
<feature type="domain" description="Cyanobacterial aminoacyl-tRNA synthetase CAAD" evidence="3">
    <location>
        <begin position="128"/>
        <end position="204"/>
    </location>
</feature>
<protein>
    <recommendedName>
        <fullName evidence="3">Cyanobacterial aminoacyl-tRNA synthetase CAAD domain-containing protein</fullName>
    </recommendedName>
</protein>
<keyword evidence="7" id="KW-1185">Reference proteome</keyword>
<feature type="transmembrane region" description="Helical" evidence="2">
    <location>
        <begin position="168"/>
        <end position="184"/>
    </location>
</feature>
<proteinExistence type="predicted"/>
<evidence type="ECO:0000256" key="1">
    <source>
        <dbReference type="ARBA" id="ARBA00004141"/>
    </source>
</evidence>
<dbReference type="Proteomes" id="UP000525078">
    <property type="component" value="Unassembled WGS sequence"/>
</dbReference>
<keyword evidence="2" id="KW-0472">Membrane</keyword>
<evidence type="ECO:0000313" key="7">
    <source>
        <dbReference type="Proteomes" id="UP000583929"/>
    </source>
</evidence>
<evidence type="ECO:0000256" key="2">
    <source>
        <dbReference type="SAM" id="Phobius"/>
    </source>
</evidence>
<evidence type="ECO:0000259" key="3">
    <source>
        <dbReference type="Pfam" id="PF14159"/>
    </source>
</evidence>
<dbReference type="EMBL" id="JAATIP010000368">
    <property type="protein sequence ID" value="KAF4350414.1"/>
    <property type="molecule type" value="Genomic_DNA"/>
</dbReference>
<keyword evidence="2" id="KW-1133">Transmembrane helix</keyword>
<keyword evidence="2" id="KW-0812">Transmembrane</keyword>
<name>A0A7J6I6C7_CANSA</name>
<dbReference type="Proteomes" id="UP000583929">
    <property type="component" value="Unassembled WGS sequence"/>
</dbReference>
<dbReference type="AlphaFoldDB" id="A0A7J6I6C7"/>
<evidence type="ECO:0000313" key="4">
    <source>
        <dbReference type="EMBL" id="KAF4350414.1"/>
    </source>
</evidence>
<feature type="transmembrane region" description="Helical" evidence="2">
    <location>
        <begin position="135"/>
        <end position="156"/>
    </location>
</feature>
<evidence type="ECO:0000313" key="5">
    <source>
        <dbReference type="EMBL" id="KAF4402210.1"/>
    </source>
</evidence>